<evidence type="ECO:0000256" key="6">
    <source>
        <dbReference type="RuleBase" id="RU367045"/>
    </source>
</evidence>
<comment type="catalytic activity">
    <reaction evidence="6">
        <text>ATP + H2O = ADP + phosphate + H(+)</text>
        <dbReference type="Rhea" id="RHEA:13065"/>
        <dbReference type="ChEBI" id="CHEBI:15377"/>
        <dbReference type="ChEBI" id="CHEBI:15378"/>
        <dbReference type="ChEBI" id="CHEBI:30616"/>
        <dbReference type="ChEBI" id="CHEBI:43474"/>
        <dbReference type="ChEBI" id="CHEBI:456216"/>
        <dbReference type="EC" id="3.6.4.6"/>
    </reaction>
</comment>
<dbReference type="FunFam" id="3.10.330.10:FF:000007">
    <property type="entry name" value="Vesicle-fusing ATPase"/>
    <property type="match status" value="1"/>
</dbReference>
<evidence type="ECO:0000256" key="3">
    <source>
        <dbReference type="ARBA" id="ARBA00022490"/>
    </source>
</evidence>
<dbReference type="Pfam" id="PF02933">
    <property type="entry name" value="CDC48_2"/>
    <property type="match status" value="1"/>
</dbReference>
<dbReference type="GO" id="GO:0005737">
    <property type="term" value="C:cytoplasm"/>
    <property type="evidence" value="ECO:0007669"/>
    <property type="project" value="UniProtKB-SubCell"/>
</dbReference>
<dbReference type="SUPFAM" id="SSF50692">
    <property type="entry name" value="ADC-like"/>
    <property type="match status" value="1"/>
</dbReference>
<evidence type="ECO:0000313" key="9">
    <source>
        <dbReference type="EMBL" id="KAF5780898.1"/>
    </source>
</evidence>
<reference evidence="9" key="1">
    <citation type="journal article" date="2017" name="Nature">
        <title>The sunflower genome provides insights into oil metabolism, flowering and Asterid evolution.</title>
        <authorList>
            <person name="Badouin H."/>
            <person name="Gouzy J."/>
            <person name="Grassa C.J."/>
            <person name="Murat F."/>
            <person name="Staton S.E."/>
            <person name="Cottret L."/>
            <person name="Lelandais-Briere C."/>
            <person name="Owens G.L."/>
            <person name="Carrere S."/>
            <person name="Mayjonade B."/>
            <person name="Legrand L."/>
            <person name="Gill N."/>
            <person name="Kane N.C."/>
            <person name="Bowers J.E."/>
            <person name="Hubner S."/>
            <person name="Bellec A."/>
            <person name="Berard A."/>
            <person name="Berges H."/>
            <person name="Blanchet N."/>
            <person name="Boniface M.C."/>
            <person name="Brunel D."/>
            <person name="Catrice O."/>
            <person name="Chaidir N."/>
            <person name="Claudel C."/>
            <person name="Donnadieu C."/>
            <person name="Faraut T."/>
            <person name="Fievet G."/>
            <person name="Helmstetter N."/>
            <person name="King M."/>
            <person name="Knapp S.J."/>
            <person name="Lai Z."/>
            <person name="Le Paslier M.C."/>
            <person name="Lippi Y."/>
            <person name="Lorenzon L."/>
            <person name="Mandel J.R."/>
            <person name="Marage G."/>
            <person name="Marchand G."/>
            <person name="Marquand E."/>
            <person name="Bret-Mestries E."/>
            <person name="Morien E."/>
            <person name="Nambeesan S."/>
            <person name="Nguyen T."/>
            <person name="Pegot-Espagnet P."/>
            <person name="Pouilly N."/>
            <person name="Raftis F."/>
            <person name="Sallet E."/>
            <person name="Schiex T."/>
            <person name="Thomas J."/>
            <person name="Vandecasteele C."/>
            <person name="Vares D."/>
            <person name="Vear F."/>
            <person name="Vautrin S."/>
            <person name="Crespi M."/>
            <person name="Mangin B."/>
            <person name="Burke J.M."/>
            <person name="Salse J."/>
            <person name="Munos S."/>
            <person name="Vincourt P."/>
            <person name="Rieseberg L.H."/>
            <person name="Langlade N.B."/>
        </authorList>
    </citation>
    <scope>NUCLEOTIDE SEQUENCE</scope>
    <source>
        <tissue evidence="9">Leaves</tissue>
    </source>
</reference>
<dbReference type="Pfam" id="PF00004">
    <property type="entry name" value="AAA"/>
    <property type="match status" value="1"/>
</dbReference>
<dbReference type="InterPro" id="IPR039812">
    <property type="entry name" value="Vesicle-fus_ATPase"/>
</dbReference>
<dbReference type="Gene3D" id="2.40.40.20">
    <property type="match status" value="1"/>
</dbReference>
<protein>
    <recommendedName>
        <fullName evidence="6">Vesicle-fusing ATPase</fullName>
        <ecNumber evidence="6">3.6.4.6</ecNumber>
    </recommendedName>
</protein>
<evidence type="ECO:0000313" key="10">
    <source>
        <dbReference type="Proteomes" id="UP000215914"/>
    </source>
</evidence>
<comment type="cofactor">
    <cofactor evidence="6">
        <name>Mg(2+)</name>
        <dbReference type="ChEBI" id="CHEBI:18420"/>
    </cofactor>
    <text evidence="6">Binds 1 Mg(2+) ion per subunit.</text>
</comment>
<feature type="domain" description="CDC48" evidence="7">
    <location>
        <begin position="73"/>
        <end position="135"/>
    </location>
</feature>
<keyword evidence="6" id="KW-0479">Metal-binding</keyword>
<dbReference type="GO" id="GO:0016887">
    <property type="term" value="F:ATP hydrolysis activity"/>
    <property type="evidence" value="ECO:0007669"/>
    <property type="project" value="InterPro"/>
</dbReference>
<evidence type="ECO:0000259" key="7">
    <source>
        <dbReference type="SMART" id="SM01072"/>
    </source>
</evidence>
<feature type="domain" description="CDC48 N-terminal subdomain" evidence="8">
    <location>
        <begin position="5"/>
        <end position="74"/>
    </location>
</feature>
<dbReference type="Gene3D" id="3.40.50.300">
    <property type="entry name" value="P-loop containing nucleotide triphosphate hydrolases"/>
    <property type="match status" value="1"/>
</dbReference>
<dbReference type="SMART" id="SM01072">
    <property type="entry name" value="CDC48_2"/>
    <property type="match status" value="1"/>
</dbReference>
<name>A0A9K3HMH3_HELAN</name>
<dbReference type="AlphaFoldDB" id="A0A9K3HMH3"/>
<evidence type="ECO:0000259" key="8">
    <source>
        <dbReference type="SMART" id="SM01073"/>
    </source>
</evidence>
<comment type="caution">
    <text evidence="9">The sequence shown here is derived from an EMBL/GenBank/DDBJ whole genome shotgun (WGS) entry which is preliminary data.</text>
</comment>
<keyword evidence="4 6" id="KW-0547">Nucleotide-binding</keyword>
<dbReference type="FunFam" id="3.40.50.300:FF:000154">
    <property type="entry name" value="Vesicle-fusing ATPase 1"/>
    <property type="match status" value="1"/>
</dbReference>
<dbReference type="Proteomes" id="UP000215914">
    <property type="component" value="Unassembled WGS sequence"/>
</dbReference>
<accession>A0A9K3HMH3</accession>
<dbReference type="SUPFAM" id="SSF54585">
    <property type="entry name" value="Cdc48 domain 2-like"/>
    <property type="match status" value="1"/>
</dbReference>
<dbReference type="PANTHER" id="PTHR23078">
    <property type="entry name" value="VESICULAR-FUSION PROTEIN NSF"/>
    <property type="match status" value="1"/>
</dbReference>
<dbReference type="PANTHER" id="PTHR23078:SF3">
    <property type="entry name" value="VESICLE-FUSING ATPASE"/>
    <property type="match status" value="1"/>
</dbReference>
<proteinExistence type="inferred from homology"/>
<dbReference type="GO" id="GO:0005524">
    <property type="term" value="F:ATP binding"/>
    <property type="evidence" value="ECO:0007669"/>
    <property type="project" value="UniProtKB-UniRule"/>
</dbReference>
<keyword evidence="6" id="KW-0460">Magnesium</keyword>
<dbReference type="EC" id="3.6.4.6" evidence="6"/>
<dbReference type="GO" id="GO:0046872">
    <property type="term" value="F:metal ion binding"/>
    <property type="evidence" value="ECO:0007669"/>
    <property type="project" value="UniProtKB-UniRule"/>
</dbReference>
<keyword evidence="3 6" id="KW-0963">Cytoplasm</keyword>
<gene>
    <name evidence="9" type="ORF">HanXRQr2_Chr11g0477231</name>
</gene>
<dbReference type="InterPro" id="IPR003959">
    <property type="entry name" value="ATPase_AAA_core"/>
</dbReference>
<comment type="subcellular location">
    <subcellularLocation>
        <location evidence="1 6">Cytoplasm</location>
    </subcellularLocation>
</comment>
<keyword evidence="6" id="KW-0653">Protein transport</keyword>
<dbReference type="InterPro" id="IPR003338">
    <property type="entry name" value="CDC4_N-term_subdom"/>
</dbReference>
<dbReference type="SUPFAM" id="SSF52540">
    <property type="entry name" value="P-loop containing nucleoside triphosphate hydrolases"/>
    <property type="match status" value="1"/>
</dbReference>
<evidence type="ECO:0000256" key="4">
    <source>
        <dbReference type="ARBA" id="ARBA00022741"/>
    </source>
</evidence>
<dbReference type="Gramene" id="mRNA:HanXRQr2_Chr11g0477231">
    <property type="protein sequence ID" value="mRNA:HanXRQr2_Chr11g0477231"/>
    <property type="gene ID" value="HanXRQr2_Chr11g0477231"/>
</dbReference>
<comment type="function">
    <text evidence="6">Required for vesicle-mediated transport. Catalyzes the fusion of transport vesicles within the Golgi cisternae. Is also required for transport from the endoplasmic reticulum to the Golgi stack. Seems to function as a fusion protein required for the delivery of cargo proteins to all compartments of the Golgi stack independent of vesicle origin.</text>
</comment>
<dbReference type="InterPro" id="IPR029067">
    <property type="entry name" value="CDC48_domain_2-like_sf"/>
</dbReference>
<reference evidence="9" key="2">
    <citation type="submission" date="2020-06" db="EMBL/GenBank/DDBJ databases">
        <title>Helianthus annuus Genome sequencing and assembly Release 2.</title>
        <authorList>
            <person name="Gouzy J."/>
            <person name="Langlade N."/>
            <person name="Munos S."/>
        </authorList>
    </citation>
    <scope>NUCLEOTIDE SEQUENCE</scope>
    <source>
        <tissue evidence="9">Leaves</tissue>
    </source>
</reference>
<sequence length="273" mass="30029">MSGSSMIVTNTPAKDLAYTNYAYCSPSDIRQFTVPGSNLALALVHDAFIGLNAIQRRYARLSTGDPVSVSRFVVDAVLLAQQLKNRFINQVLTSGQRVTFEFHGNGYNFIVSQVSVEGQEQSDVERGMLSEDSYIVFEASNSSGIKIINQREAASSNIFKHKEFNLQTLGIGGLSNEFADIFRRAFASRVFPPHVASKLGVKHVKGMLLYGPPGTGKTLMARQIGKMLNGKDPKIVNGPEVLSKFVGETEKNVRDLFADAEQDQRTRGRSVNF</sequence>
<dbReference type="EMBL" id="MNCJ02000326">
    <property type="protein sequence ID" value="KAF5780898.1"/>
    <property type="molecule type" value="Genomic_DNA"/>
</dbReference>
<dbReference type="SMART" id="SM01073">
    <property type="entry name" value="CDC48_N"/>
    <property type="match status" value="1"/>
</dbReference>
<evidence type="ECO:0000256" key="1">
    <source>
        <dbReference type="ARBA" id="ARBA00004496"/>
    </source>
</evidence>
<keyword evidence="10" id="KW-1185">Reference proteome</keyword>
<keyword evidence="6 9" id="KW-0378">Hydrolase</keyword>
<dbReference type="InterPro" id="IPR027417">
    <property type="entry name" value="P-loop_NTPase"/>
</dbReference>
<keyword evidence="5 6" id="KW-0067">ATP-binding</keyword>
<keyword evidence="6" id="KW-0931">ER-Golgi transport</keyword>
<evidence type="ECO:0000256" key="5">
    <source>
        <dbReference type="ARBA" id="ARBA00022840"/>
    </source>
</evidence>
<dbReference type="GO" id="GO:0015031">
    <property type="term" value="P:protein transport"/>
    <property type="evidence" value="ECO:0007669"/>
    <property type="project" value="UniProtKB-KW"/>
</dbReference>
<dbReference type="GO" id="GO:0035494">
    <property type="term" value="P:SNARE complex disassembly"/>
    <property type="evidence" value="ECO:0007669"/>
    <property type="project" value="InterPro"/>
</dbReference>
<dbReference type="InterPro" id="IPR004201">
    <property type="entry name" value="Cdc48_dom2"/>
</dbReference>
<dbReference type="InterPro" id="IPR009010">
    <property type="entry name" value="Asp_de-COase-like_dom_sf"/>
</dbReference>
<dbReference type="Gene3D" id="3.10.330.10">
    <property type="match status" value="1"/>
</dbReference>
<comment type="similarity">
    <text evidence="2 6">Belongs to the AAA ATPase family.</text>
</comment>
<keyword evidence="6" id="KW-0813">Transport</keyword>
<evidence type="ECO:0000256" key="2">
    <source>
        <dbReference type="ARBA" id="ARBA00006914"/>
    </source>
</evidence>
<organism evidence="9 10">
    <name type="scientific">Helianthus annuus</name>
    <name type="common">Common sunflower</name>
    <dbReference type="NCBI Taxonomy" id="4232"/>
    <lineage>
        <taxon>Eukaryota</taxon>
        <taxon>Viridiplantae</taxon>
        <taxon>Streptophyta</taxon>
        <taxon>Embryophyta</taxon>
        <taxon>Tracheophyta</taxon>
        <taxon>Spermatophyta</taxon>
        <taxon>Magnoliopsida</taxon>
        <taxon>eudicotyledons</taxon>
        <taxon>Gunneridae</taxon>
        <taxon>Pentapetalae</taxon>
        <taxon>asterids</taxon>
        <taxon>campanulids</taxon>
        <taxon>Asterales</taxon>
        <taxon>Asteraceae</taxon>
        <taxon>Asteroideae</taxon>
        <taxon>Heliantheae alliance</taxon>
        <taxon>Heliantheae</taxon>
        <taxon>Helianthus</taxon>
    </lineage>
</organism>